<feature type="transmembrane region" description="Helical" evidence="1">
    <location>
        <begin position="274"/>
        <end position="294"/>
    </location>
</feature>
<feature type="transmembrane region" description="Helical" evidence="1">
    <location>
        <begin position="204"/>
        <end position="225"/>
    </location>
</feature>
<proteinExistence type="predicted"/>
<dbReference type="EMBL" id="JBCITK010000001">
    <property type="protein sequence ID" value="MEN0644706.1"/>
    <property type="molecule type" value="Genomic_DNA"/>
</dbReference>
<feature type="transmembrane region" description="Helical" evidence="1">
    <location>
        <begin position="111"/>
        <end position="128"/>
    </location>
</feature>
<accession>A0ABU9VLC2</accession>
<organism evidence="2 3">
    <name type="scientific">Alkalicoccobacillus gibsonii</name>
    <dbReference type="NCBI Taxonomy" id="79881"/>
    <lineage>
        <taxon>Bacteria</taxon>
        <taxon>Bacillati</taxon>
        <taxon>Bacillota</taxon>
        <taxon>Bacilli</taxon>
        <taxon>Bacillales</taxon>
        <taxon>Bacillaceae</taxon>
        <taxon>Alkalicoccobacillus</taxon>
    </lineage>
</organism>
<dbReference type="InterPro" id="IPR025450">
    <property type="entry name" value="YndJ-like"/>
</dbReference>
<keyword evidence="1" id="KW-0812">Transmembrane</keyword>
<protein>
    <submittedName>
        <fullName evidence="2">YndJ family protein</fullName>
    </submittedName>
</protein>
<sequence length="554" mass="63068">MSKRVIFGCIIWAMFAIWFGYDQSIKLLLSFSILVLFPLVTELTYREKEKRDWFITLQPLFSILGAGSLFIETASLSGTLAFCWLLFTCWVACIGIARASSRGFVRMEENAIDAAYVYMILGGFWLFLSQAGIEGLPFSPVIVLLTAVHFHYSSLIVPIVVGLVGRFAFRHNVQIRGYGLLAGLLMIGPLLVGIGITIGGLADFLFVGIYVFAMFWLAFETFRVLIKVREHPLARTLILTATLISVAAMVLSAFYSAGVSVGTVFITIDQMVLYHGYAQAFGYSFLILIGWAFIKPRPLYSFGQFRLSRLRGKWRVGDQFLKDTRILNKNETVDGLVESFTAFERANFSPIKVDPAIRNFYEQTNHYEMSATTRWHGIYDPLSRPYHWVTGKIGQLYLRAATKHPKPQRMEAVIYPIDETIEGRHPVRAWIRKDYETKEEIFVAFYAYYATKEKTYMDIALPLPYSVMTGILRPQHDESDGLILTSFREPGSLGDEGVYVTIGKWTIRVPIEEYFHVRATEDPGRLTAVHELHFFGLRCLTIDYEITCKLSKQL</sequence>
<reference evidence="2 3" key="1">
    <citation type="submission" date="2024-03" db="EMBL/GenBank/DDBJ databases">
        <title>Bacilli Hybrid Assemblies.</title>
        <authorList>
            <person name="Kovac J."/>
        </authorList>
    </citation>
    <scope>NUCLEOTIDE SEQUENCE [LARGE SCALE GENOMIC DNA]</scope>
    <source>
        <strain evidence="2 3">FSL R7-0666</strain>
    </source>
</reference>
<comment type="caution">
    <text evidence="2">The sequence shown here is derived from an EMBL/GenBank/DDBJ whole genome shotgun (WGS) entry which is preliminary data.</text>
</comment>
<keyword evidence="1" id="KW-0472">Membrane</keyword>
<feature type="transmembrane region" description="Helical" evidence="1">
    <location>
        <begin position="237"/>
        <end position="268"/>
    </location>
</feature>
<feature type="transmembrane region" description="Helical" evidence="1">
    <location>
        <begin position="52"/>
        <end position="71"/>
    </location>
</feature>
<feature type="transmembrane region" description="Helical" evidence="1">
    <location>
        <begin position="27"/>
        <end position="45"/>
    </location>
</feature>
<gene>
    <name evidence="2" type="ORF">MKY91_16255</name>
</gene>
<dbReference type="Proteomes" id="UP001418796">
    <property type="component" value="Unassembled WGS sequence"/>
</dbReference>
<dbReference type="Pfam" id="PF14158">
    <property type="entry name" value="YndJ"/>
    <property type="match status" value="1"/>
</dbReference>
<feature type="transmembrane region" description="Helical" evidence="1">
    <location>
        <begin position="77"/>
        <end position="99"/>
    </location>
</feature>
<dbReference type="RefSeq" id="WP_343132126.1">
    <property type="nucleotide sequence ID" value="NZ_JBCITK010000001.1"/>
</dbReference>
<feature type="transmembrane region" description="Helical" evidence="1">
    <location>
        <begin position="177"/>
        <end position="198"/>
    </location>
</feature>
<evidence type="ECO:0000313" key="3">
    <source>
        <dbReference type="Proteomes" id="UP001418796"/>
    </source>
</evidence>
<keyword evidence="3" id="KW-1185">Reference proteome</keyword>
<feature type="transmembrane region" description="Helical" evidence="1">
    <location>
        <begin position="140"/>
        <end position="165"/>
    </location>
</feature>
<feature type="transmembrane region" description="Helical" evidence="1">
    <location>
        <begin position="5"/>
        <end position="21"/>
    </location>
</feature>
<evidence type="ECO:0000256" key="1">
    <source>
        <dbReference type="SAM" id="Phobius"/>
    </source>
</evidence>
<keyword evidence="1" id="KW-1133">Transmembrane helix</keyword>
<name>A0ABU9VLC2_9BACI</name>
<evidence type="ECO:0000313" key="2">
    <source>
        <dbReference type="EMBL" id="MEN0644706.1"/>
    </source>
</evidence>